<accession>A0A7R9R1B3</accession>
<dbReference type="InterPro" id="IPR008279">
    <property type="entry name" value="PEP-util_enz_mobile_dom"/>
</dbReference>
<dbReference type="Pfam" id="PF00391">
    <property type="entry name" value="PEP-utilizers"/>
    <property type="match status" value="1"/>
</dbReference>
<dbReference type="SUPFAM" id="SSF52009">
    <property type="entry name" value="Phosphohistidine domain"/>
    <property type="match status" value="1"/>
</dbReference>
<name>A0A7R9R1B3_9ACAR</name>
<evidence type="ECO:0000313" key="2">
    <source>
        <dbReference type="EMBL" id="CAD7664864.1"/>
    </source>
</evidence>
<keyword evidence="3" id="KW-1185">Reference proteome</keyword>
<dbReference type="GO" id="GO:0016772">
    <property type="term" value="F:transferase activity, transferring phosphorus-containing groups"/>
    <property type="evidence" value="ECO:0007669"/>
    <property type="project" value="InterPro"/>
</dbReference>
<evidence type="ECO:0000313" key="3">
    <source>
        <dbReference type="Proteomes" id="UP000728032"/>
    </source>
</evidence>
<dbReference type="EMBL" id="CAJPVJ010041600">
    <property type="protein sequence ID" value="CAG2182001.1"/>
    <property type="molecule type" value="Genomic_DNA"/>
</dbReference>
<dbReference type="OrthoDB" id="6505527at2759"/>
<dbReference type="InterPro" id="IPR051549">
    <property type="entry name" value="PEP_Utilizing_Enz"/>
</dbReference>
<protein>
    <recommendedName>
        <fullName evidence="1">PEP-utilising enzyme mobile domain-containing protein</fullName>
    </recommendedName>
</protein>
<dbReference type="AlphaFoldDB" id="A0A7R9R1B3"/>
<gene>
    <name evidence="2" type="ORF">ONB1V03_LOCUS21422</name>
</gene>
<dbReference type="Gene3D" id="3.50.30.10">
    <property type="entry name" value="Phosphohistidine domain"/>
    <property type="match status" value="1"/>
</dbReference>
<dbReference type="InterPro" id="IPR036637">
    <property type="entry name" value="Phosphohistidine_dom_sf"/>
</dbReference>
<dbReference type="PANTHER" id="PTHR43615:SF1">
    <property type="entry name" value="PPDK_N DOMAIN-CONTAINING PROTEIN"/>
    <property type="match status" value="1"/>
</dbReference>
<dbReference type="EMBL" id="OC956425">
    <property type="protein sequence ID" value="CAD7664864.1"/>
    <property type="molecule type" value="Genomic_DNA"/>
</dbReference>
<dbReference type="PANTHER" id="PTHR43615">
    <property type="entry name" value="PHOSPHOENOLPYRUVATE SYNTHASE-RELATED"/>
    <property type="match status" value="1"/>
</dbReference>
<evidence type="ECO:0000259" key="1">
    <source>
        <dbReference type="Pfam" id="PF00391"/>
    </source>
</evidence>
<reference evidence="2" key="1">
    <citation type="submission" date="2020-11" db="EMBL/GenBank/DDBJ databases">
        <authorList>
            <person name="Tran Van P."/>
        </authorList>
    </citation>
    <scope>NUCLEOTIDE SEQUENCE</scope>
</reference>
<organism evidence="2">
    <name type="scientific">Oppiella nova</name>
    <dbReference type="NCBI Taxonomy" id="334625"/>
    <lineage>
        <taxon>Eukaryota</taxon>
        <taxon>Metazoa</taxon>
        <taxon>Ecdysozoa</taxon>
        <taxon>Arthropoda</taxon>
        <taxon>Chelicerata</taxon>
        <taxon>Arachnida</taxon>
        <taxon>Acari</taxon>
        <taxon>Acariformes</taxon>
        <taxon>Sarcoptiformes</taxon>
        <taxon>Oribatida</taxon>
        <taxon>Brachypylina</taxon>
        <taxon>Oppioidea</taxon>
        <taxon>Oppiidae</taxon>
        <taxon>Oppiella</taxon>
    </lineage>
</organism>
<proteinExistence type="predicted"/>
<dbReference type="Proteomes" id="UP000728032">
    <property type="component" value="Unassembled WGS sequence"/>
</dbReference>
<sequence>QRQGFRYLARHMVMEGLIPSTDTFFYLTAEEVVSLCDGDRNPLILSKARHRKRLYPKIDKYKFEEFLKGPEMRPRNFDDSIIPPNLGTGMIQMRGTPVSNGSVKARVCVSEDITDADNIQPGDILITYSTDIGWSPYFPLLSGIITEIGGTISHGAVIAREYGIPSLIAVEGACSAFTTGDICVLDTQTQTITKVE</sequence>
<feature type="domain" description="PEP-utilising enzyme mobile" evidence="1">
    <location>
        <begin position="119"/>
        <end position="189"/>
    </location>
</feature>
<feature type="non-terminal residue" evidence="2">
    <location>
        <position position="1"/>
    </location>
</feature>